<reference evidence="14 15" key="1">
    <citation type="journal article" date="2024" name="Environ. Microbiol.">
        <title>Novel evolutionary insights on the interactions of the Holosporales (Alphaproteobacteria) with eukaryotic hosts from comparative genomics.</title>
        <authorList>
            <person name="Giovannini M."/>
            <person name="Petroni G."/>
            <person name="Castelli M."/>
        </authorList>
    </citation>
    <scope>NUCLEOTIDE SEQUENCE [LARGE SCALE GENOMIC DNA]</scope>
    <source>
        <strain evidence="14 15">US_Bl 15I1</strain>
    </source>
</reference>
<evidence type="ECO:0000256" key="4">
    <source>
        <dbReference type="ARBA" id="ARBA00022618"/>
    </source>
</evidence>
<dbReference type="NCBIfam" id="TIGR01072">
    <property type="entry name" value="murA"/>
    <property type="match status" value="1"/>
</dbReference>
<dbReference type="InterPro" id="IPR036968">
    <property type="entry name" value="Enolpyruvate_Tfrase_sf"/>
</dbReference>
<evidence type="ECO:0000313" key="14">
    <source>
        <dbReference type="EMBL" id="WVX66920.1"/>
    </source>
</evidence>
<dbReference type="PANTHER" id="PTHR43783">
    <property type="entry name" value="UDP-N-ACETYLGLUCOSAMINE 1-CARBOXYVINYLTRANSFERASE"/>
    <property type="match status" value="1"/>
</dbReference>
<evidence type="ECO:0000256" key="12">
    <source>
        <dbReference type="HAMAP-Rule" id="MF_00111"/>
    </source>
</evidence>
<accession>A0ABZ2C5A1</accession>
<dbReference type="InterPro" id="IPR050068">
    <property type="entry name" value="MurA_subfamily"/>
</dbReference>
<sequence length="421" mass="44797">MHKIRIQGGKTLKGTIPLSGAKNAALPLMATCLLTDDALHLQNMPFLSDISSMIDLLAQLGVEVHSDTSSKTVTFNAKGLSSTTAPYDLVRKMRASVLVLGPLVARHGEAHVSLPGGCAIGTRPIDLHIKGLQALGAEIELGEGYIHAKASQGLKGADFTFSVVSVTGTENLMMAAALAKGQTRLINAAREPEIVDLAHCLNGMGAKISGMGTDTITIEGVEKLHGYTHRILPDRIEMGTYAIAAAITHGDIFLEYGDVNLIPSFAPLLEQSGVKFTQSETGLRVKSVNGKNHGVDIMTEPFPGFATDLQAQAMTLMCTAEGASMITESIFENRFMHVPELCRMGANITVHGSSALVRGVPHLIGAPVMATDLRASVSLVLAGLVAQGETLVNRVYHLDRGYEGLEEKLRNCGAEIERLQE</sequence>
<dbReference type="Gene3D" id="3.65.10.10">
    <property type="entry name" value="Enolpyruvate transferase domain"/>
    <property type="match status" value="2"/>
</dbReference>
<dbReference type="Pfam" id="PF00275">
    <property type="entry name" value="EPSP_synthase"/>
    <property type="match status" value="1"/>
</dbReference>
<name>A0ABZ2C5A1_9PROT</name>
<feature type="domain" description="Enolpyruvate transferase" evidence="13">
    <location>
        <begin position="6"/>
        <end position="409"/>
    </location>
</feature>
<organism evidence="14 15">
    <name type="scientific">Candidatus Bealeia paramacronuclearis</name>
    <dbReference type="NCBI Taxonomy" id="1921001"/>
    <lineage>
        <taxon>Bacteria</taxon>
        <taxon>Pseudomonadati</taxon>
        <taxon>Pseudomonadota</taxon>
        <taxon>Alphaproteobacteria</taxon>
        <taxon>Holosporales</taxon>
        <taxon>Holosporaceae</taxon>
        <taxon>Candidatus Bealeia</taxon>
    </lineage>
</organism>
<dbReference type="PANTHER" id="PTHR43783:SF1">
    <property type="entry name" value="UDP-N-ACETYLGLUCOSAMINE 1-CARBOXYVINYLTRANSFERASE"/>
    <property type="match status" value="1"/>
</dbReference>
<feature type="binding site" evidence="12">
    <location>
        <position position="94"/>
    </location>
    <ligand>
        <name>UDP-N-acetyl-alpha-D-glucosamine</name>
        <dbReference type="ChEBI" id="CHEBI:57705"/>
    </ligand>
</feature>
<feature type="active site" description="Proton donor" evidence="12">
    <location>
        <position position="118"/>
    </location>
</feature>
<evidence type="ECO:0000256" key="7">
    <source>
        <dbReference type="ARBA" id="ARBA00022984"/>
    </source>
</evidence>
<feature type="binding site" evidence="12">
    <location>
        <begin position="22"/>
        <end position="23"/>
    </location>
    <ligand>
        <name>phosphoenolpyruvate</name>
        <dbReference type="ChEBI" id="CHEBI:58702"/>
    </ligand>
</feature>
<evidence type="ECO:0000256" key="5">
    <source>
        <dbReference type="ARBA" id="ARBA00022679"/>
    </source>
</evidence>
<keyword evidence="5 12" id="KW-0808">Transferase</keyword>
<evidence type="ECO:0000256" key="3">
    <source>
        <dbReference type="ARBA" id="ARBA00022490"/>
    </source>
</evidence>
<comment type="caution">
    <text evidence="12">Lacks conserved residue(s) required for the propagation of feature annotation.</text>
</comment>
<evidence type="ECO:0000256" key="6">
    <source>
        <dbReference type="ARBA" id="ARBA00022960"/>
    </source>
</evidence>
<feature type="binding site" evidence="12">
    <location>
        <position position="308"/>
    </location>
    <ligand>
        <name>UDP-N-acetyl-alpha-D-glucosamine</name>
        <dbReference type="ChEBI" id="CHEBI:57705"/>
    </ligand>
</feature>
<evidence type="ECO:0000259" key="13">
    <source>
        <dbReference type="Pfam" id="PF00275"/>
    </source>
</evidence>
<comment type="subcellular location">
    <subcellularLocation>
        <location evidence="1 12">Cytoplasm</location>
    </subcellularLocation>
</comment>
<evidence type="ECO:0000256" key="2">
    <source>
        <dbReference type="ARBA" id="ARBA00004752"/>
    </source>
</evidence>
<gene>
    <name evidence="12" type="primary">murA</name>
    <name evidence="14" type="ORF">Bealeia1_01115</name>
</gene>
<protein>
    <recommendedName>
        <fullName evidence="12">UDP-N-acetylglucosamine 1-carboxyvinyltransferase</fullName>
        <ecNumber evidence="12">2.5.1.7</ecNumber>
    </recommendedName>
    <alternativeName>
        <fullName evidence="12">Enoylpyruvate transferase</fullName>
    </alternativeName>
    <alternativeName>
        <fullName evidence="12">UDP-N-acetylglucosamine enolpyruvyl transferase</fullName>
        <shortName evidence="12">EPT</shortName>
    </alternativeName>
</protein>
<evidence type="ECO:0000256" key="11">
    <source>
        <dbReference type="ARBA" id="ARBA00047527"/>
    </source>
</evidence>
<proteinExistence type="inferred from homology"/>
<keyword evidence="7 12" id="KW-0573">Peptidoglycan synthesis</keyword>
<keyword evidence="6 12" id="KW-0133">Cell shape</keyword>
<evidence type="ECO:0000256" key="10">
    <source>
        <dbReference type="ARBA" id="ARBA00038367"/>
    </source>
</evidence>
<evidence type="ECO:0000256" key="1">
    <source>
        <dbReference type="ARBA" id="ARBA00004496"/>
    </source>
</evidence>
<keyword evidence="8 12" id="KW-0131">Cell cycle</keyword>
<evidence type="ECO:0000256" key="9">
    <source>
        <dbReference type="ARBA" id="ARBA00023316"/>
    </source>
</evidence>
<keyword evidence="15" id="KW-1185">Reference proteome</keyword>
<dbReference type="NCBIfam" id="NF006873">
    <property type="entry name" value="PRK09369.1"/>
    <property type="match status" value="1"/>
</dbReference>
<feature type="binding site" evidence="12">
    <location>
        <position position="330"/>
    </location>
    <ligand>
        <name>UDP-N-acetyl-alpha-D-glucosamine</name>
        <dbReference type="ChEBI" id="CHEBI:57705"/>
    </ligand>
</feature>
<feature type="binding site" evidence="12">
    <location>
        <begin position="123"/>
        <end position="127"/>
    </location>
    <ligand>
        <name>UDP-N-acetyl-alpha-D-glucosamine</name>
        <dbReference type="ChEBI" id="CHEBI:57705"/>
    </ligand>
</feature>
<evidence type="ECO:0000256" key="8">
    <source>
        <dbReference type="ARBA" id="ARBA00023306"/>
    </source>
</evidence>
<dbReference type="InterPro" id="IPR013792">
    <property type="entry name" value="RNA3'P_cycl/enolpyr_Trfase_a/b"/>
</dbReference>
<dbReference type="Proteomes" id="UP001330434">
    <property type="component" value="Chromosome"/>
</dbReference>
<dbReference type="InterPro" id="IPR001986">
    <property type="entry name" value="Enolpyruvate_Tfrase_dom"/>
</dbReference>
<comment type="catalytic activity">
    <reaction evidence="11 12">
        <text>phosphoenolpyruvate + UDP-N-acetyl-alpha-D-glucosamine = UDP-N-acetyl-3-O-(1-carboxyvinyl)-alpha-D-glucosamine + phosphate</text>
        <dbReference type="Rhea" id="RHEA:18681"/>
        <dbReference type="ChEBI" id="CHEBI:43474"/>
        <dbReference type="ChEBI" id="CHEBI:57705"/>
        <dbReference type="ChEBI" id="CHEBI:58702"/>
        <dbReference type="ChEBI" id="CHEBI:68483"/>
        <dbReference type="EC" id="2.5.1.7"/>
    </reaction>
</comment>
<keyword evidence="12" id="KW-0670">Pyruvate</keyword>
<keyword evidence="9 12" id="KW-0961">Cell wall biogenesis/degradation</keyword>
<dbReference type="InterPro" id="IPR005750">
    <property type="entry name" value="UDP_GlcNAc_COvinyl_MurA"/>
</dbReference>
<dbReference type="SUPFAM" id="SSF55205">
    <property type="entry name" value="EPT/RTPC-like"/>
    <property type="match status" value="1"/>
</dbReference>
<comment type="function">
    <text evidence="12">Cell wall formation. Adds enolpyruvyl to UDP-N-acetylglucosamine.</text>
</comment>
<dbReference type="HAMAP" id="MF_00111">
    <property type="entry name" value="MurA"/>
    <property type="match status" value="1"/>
</dbReference>
<evidence type="ECO:0000313" key="15">
    <source>
        <dbReference type="Proteomes" id="UP001330434"/>
    </source>
</evidence>
<dbReference type="CDD" id="cd01555">
    <property type="entry name" value="UdpNAET"/>
    <property type="match status" value="1"/>
</dbReference>
<keyword evidence="3 12" id="KW-0963">Cytoplasm</keyword>
<dbReference type="RefSeq" id="WP_331255733.1">
    <property type="nucleotide sequence ID" value="NZ_CP133270.1"/>
</dbReference>
<comment type="pathway">
    <text evidence="2 12">Cell wall biogenesis; peptidoglycan biosynthesis.</text>
</comment>
<dbReference type="EMBL" id="CP133270">
    <property type="protein sequence ID" value="WVX66920.1"/>
    <property type="molecule type" value="Genomic_DNA"/>
</dbReference>
<feature type="modified residue" description="2-(S-cysteinyl)pyruvic acid O-phosphothioketal" evidence="12">
    <location>
        <position position="118"/>
    </location>
</feature>
<keyword evidence="4 12" id="KW-0132">Cell division</keyword>
<comment type="similarity">
    <text evidence="10 12">Belongs to the EPSP synthase family. MurA subfamily.</text>
</comment>
<dbReference type="EC" id="2.5.1.7" evidence="12"/>